<dbReference type="EMBL" id="JBHSUW010000001">
    <property type="protein sequence ID" value="MFC6504309.1"/>
    <property type="molecule type" value="Genomic_DNA"/>
</dbReference>
<dbReference type="Gene3D" id="1.10.260.40">
    <property type="entry name" value="lambda repressor-like DNA-binding domains"/>
    <property type="match status" value="1"/>
</dbReference>
<sequence>MSMNRRFGPELRRLRLEARMSLTEFSAALNYDKGHLSKVERGERSASPELARRCDAFLGANGELQRLVRVGTSDAGETPTSPDPWSVGRRAVLAAGTGSLIDLGLRLGNDASPVAAPLLPSLRAQFEQLRKLGQSTAPKVLLALLETQTRMVAGLATHTSPATRSPVFLLASRFAEFTGWMAQEAGDTRAALGWTTEAVELARAGGDPHLVSYAHVRHALVTLYGGDAAGTVALARRAQNGGLPPRIRGLAAQREAQGHALAGDEPECLRSLDKARRLLAHGDALNSTEPVIGTTHVTDPAAMVTGWCLYDLGRPKAATEVLDRECRRLPPHALRTRTRYGFRRALAHAASGEVEHACAIAAELLEMMPVVPSATVNSDIRRLTRELSRFRNSRSVRDLQPTLARVASPVHD</sequence>
<feature type="domain" description="HTH cro/C1-type" evidence="1">
    <location>
        <begin position="11"/>
        <end position="65"/>
    </location>
</feature>
<name>A0ABW1Y127_STRPL</name>
<dbReference type="Pfam" id="PF13560">
    <property type="entry name" value="HTH_31"/>
    <property type="match status" value="1"/>
</dbReference>
<dbReference type="Proteomes" id="UP001596321">
    <property type="component" value="Unassembled WGS sequence"/>
</dbReference>
<gene>
    <name evidence="2" type="ORF">ACFQFF_23080</name>
</gene>
<evidence type="ECO:0000259" key="1">
    <source>
        <dbReference type="PROSITE" id="PS50943"/>
    </source>
</evidence>
<dbReference type="SUPFAM" id="SSF48452">
    <property type="entry name" value="TPR-like"/>
    <property type="match status" value="1"/>
</dbReference>
<dbReference type="SUPFAM" id="SSF47413">
    <property type="entry name" value="lambda repressor-like DNA-binding domains"/>
    <property type="match status" value="1"/>
</dbReference>
<dbReference type="PROSITE" id="PS50943">
    <property type="entry name" value="HTH_CROC1"/>
    <property type="match status" value="1"/>
</dbReference>
<reference evidence="3" key="1">
    <citation type="journal article" date="2019" name="Int. J. Syst. Evol. Microbiol.">
        <title>The Global Catalogue of Microorganisms (GCM) 10K type strain sequencing project: providing services to taxonomists for standard genome sequencing and annotation.</title>
        <authorList>
            <consortium name="The Broad Institute Genomics Platform"/>
            <consortium name="The Broad Institute Genome Sequencing Center for Infectious Disease"/>
            <person name="Wu L."/>
            <person name="Ma J."/>
        </authorList>
    </citation>
    <scope>NUCLEOTIDE SEQUENCE [LARGE SCALE GENOMIC DNA]</scope>
    <source>
        <strain evidence="3">JCM 4504</strain>
    </source>
</reference>
<dbReference type="RefSeq" id="WP_193448688.1">
    <property type="nucleotide sequence ID" value="NZ_BMUJ01000001.1"/>
</dbReference>
<dbReference type="Gene3D" id="1.25.40.10">
    <property type="entry name" value="Tetratricopeptide repeat domain"/>
    <property type="match status" value="1"/>
</dbReference>
<evidence type="ECO:0000313" key="2">
    <source>
        <dbReference type="EMBL" id="MFC6504309.1"/>
    </source>
</evidence>
<dbReference type="InterPro" id="IPR010982">
    <property type="entry name" value="Lambda_DNA-bd_dom_sf"/>
</dbReference>
<protein>
    <submittedName>
        <fullName evidence="2">Helix-turn-helix domain-containing protein</fullName>
    </submittedName>
</protein>
<comment type="caution">
    <text evidence="2">The sequence shown here is derived from an EMBL/GenBank/DDBJ whole genome shotgun (WGS) entry which is preliminary data.</text>
</comment>
<keyword evidence="3" id="KW-1185">Reference proteome</keyword>
<dbReference type="CDD" id="cd00093">
    <property type="entry name" value="HTH_XRE"/>
    <property type="match status" value="1"/>
</dbReference>
<proteinExistence type="predicted"/>
<organism evidence="2 3">
    <name type="scientific">Streptomyces plicatus</name>
    <dbReference type="NCBI Taxonomy" id="1922"/>
    <lineage>
        <taxon>Bacteria</taxon>
        <taxon>Bacillati</taxon>
        <taxon>Actinomycetota</taxon>
        <taxon>Actinomycetes</taxon>
        <taxon>Kitasatosporales</taxon>
        <taxon>Streptomycetaceae</taxon>
        <taxon>Streptomyces</taxon>
        <taxon>Streptomyces rochei group</taxon>
    </lineage>
</organism>
<dbReference type="SMART" id="SM00530">
    <property type="entry name" value="HTH_XRE"/>
    <property type="match status" value="1"/>
</dbReference>
<accession>A0ABW1Y127</accession>
<evidence type="ECO:0000313" key="3">
    <source>
        <dbReference type="Proteomes" id="UP001596321"/>
    </source>
</evidence>
<dbReference type="InterPro" id="IPR001387">
    <property type="entry name" value="Cro/C1-type_HTH"/>
</dbReference>
<dbReference type="InterPro" id="IPR011990">
    <property type="entry name" value="TPR-like_helical_dom_sf"/>
</dbReference>